<proteinExistence type="predicted"/>
<dbReference type="PANTHER" id="PTHR22734:SF3">
    <property type="entry name" value="RIBOSOME PRODUCTION FACTOR 1"/>
    <property type="match status" value="1"/>
</dbReference>
<dbReference type="GO" id="GO:0000470">
    <property type="term" value="P:maturation of LSU-rRNA"/>
    <property type="evidence" value="ECO:0007669"/>
    <property type="project" value="TreeGrafter"/>
</dbReference>
<dbReference type="PROSITE" id="PS50833">
    <property type="entry name" value="BRIX"/>
    <property type="match status" value="3"/>
</dbReference>
<name>A0A0G4HIP1_9ALVE</name>
<dbReference type="SUPFAM" id="SSF52954">
    <property type="entry name" value="Class II aaRS ABD-related"/>
    <property type="match status" value="3"/>
</dbReference>
<feature type="domain" description="Brix" evidence="1">
    <location>
        <begin position="1"/>
        <end position="57"/>
    </location>
</feature>
<dbReference type="AlphaFoldDB" id="A0A0G4HIP1"/>
<feature type="domain" description="Brix" evidence="1">
    <location>
        <begin position="81"/>
        <end position="129"/>
    </location>
</feature>
<dbReference type="InterPro" id="IPR044281">
    <property type="entry name" value="IMP4/RPF1"/>
</dbReference>
<dbReference type="GO" id="GO:0030687">
    <property type="term" value="C:preribosome, large subunit precursor"/>
    <property type="evidence" value="ECO:0007669"/>
    <property type="project" value="TreeGrafter"/>
</dbReference>
<dbReference type="EMBL" id="CDMZ01002783">
    <property type="protein sequence ID" value="CEM43877.1"/>
    <property type="molecule type" value="Genomic_DNA"/>
</dbReference>
<dbReference type="GO" id="GO:0042134">
    <property type="term" value="F:rRNA primary transcript binding"/>
    <property type="evidence" value="ECO:0007669"/>
    <property type="project" value="InterPro"/>
</dbReference>
<dbReference type="InterPro" id="IPR007109">
    <property type="entry name" value="Brix"/>
</dbReference>
<dbReference type="PANTHER" id="PTHR22734">
    <property type="entry name" value="U3 SMALL NUCLEOLAR RIBONUCLEOPROTEIN PROTEIN IMP4"/>
    <property type="match status" value="1"/>
</dbReference>
<dbReference type="VEuPathDB" id="CryptoDB:Cvel_27866"/>
<dbReference type="GO" id="GO:0005730">
    <property type="term" value="C:nucleolus"/>
    <property type="evidence" value="ECO:0007669"/>
    <property type="project" value="TreeGrafter"/>
</dbReference>
<dbReference type="Pfam" id="PF04427">
    <property type="entry name" value="Brix"/>
    <property type="match status" value="3"/>
</dbReference>
<sequence length="224" mass="27498">KPEFLGRRVIAFHNQRDFLFFRHYRYVFKANGERCALQEIGPRFTFKLRFLHADIFDTVGGEYEYLWRPDLQKPEFLGRWVIAFHNQRDFLFFRHYRYVFKANGERCALQEIGPRFTFKLWFLHAGTFDTMGGEHEYLWRPDLQKPEFLGRRVIAFHNQRDFLFFRHYRYVFKANGERCALQEIGPRFMLKLRFLHAGTFDTVGGEYEYLWRPDLQVNRKRFFM</sequence>
<feature type="domain" description="Brix" evidence="1">
    <location>
        <begin position="149"/>
        <end position="201"/>
    </location>
</feature>
<protein>
    <recommendedName>
        <fullName evidence="1">Brix domain-containing protein</fullName>
    </recommendedName>
</protein>
<reference evidence="2" key="1">
    <citation type="submission" date="2014-11" db="EMBL/GenBank/DDBJ databases">
        <authorList>
            <person name="Otto D Thomas"/>
            <person name="Naeem Raeece"/>
        </authorList>
    </citation>
    <scope>NUCLEOTIDE SEQUENCE</scope>
</reference>
<dbReference type="GO" id="GO:0000460">
    <property type="term" value="P:maturation of 5.8S rRNA"/>
    <property type="evidence" value="ECO:0007669"/>
    <property type="project" value="TreeGrafter"/>
</dbReference>
<gene>
    <name evidence="2" type="ORF">Cvel_27866</name>
</gene>
<accession>A0A0G4HIP1</accession>
<organism evidence="2">
    <name type="scientific">Chromera velia CCMP2878</name>
    <dbReference type="NCBI Taxonomy" id="1169474"/>
    <lineage>
        <taxon>Eukaryota</taxon>
        <taxon>Sar</taxon>
        <taxon>Alveolata</taxon>
        <taxon>Colpodellida</taxon>
        <taxon>Chromeraceae</taxon>
        <taxon>Chromera</taxon>
    </lineage>
</organism>
<evidence type="ECO:0000313" key="2">
    <source>
        <dbReference type="EMBL" id="CEM43877.1"/>
    </source>
</evidence>
<evidence type="ECO:0000259" key="1">
    <source>
        <dbReference type="PROSITE" id="PS50833"/>
    </source>
</evidence>
<feature type="non-terminal residue" evidence="2">
    <location>
        <position position="1"/>
    </location>
</feature>